<feature type="transmembrane region" description="Helical" evidence="6">
    <location>
        <begin position="295"/>
        <end position="323"/>
    </location>
</feature>
<dbReference type="Proteomes" id="UP001207918">
    <property type="component" value="Unassembled WGS sequence"/>
</dbReference>
<dbReference type="PRINTS" id="PR00176">
    <property type="entry name" value="NANEUSMPORT"/>
</dbReference>
<organism evidence="7 8">
    <name type="scientific">Fodinibius salsisoli</name>
    <dbReference type="NCBI Taxonomy" id="2820877"/>
    <lineage>
        <taxon>Bacteria</taxon>
        <taxon>Pseudomonadati</taxon>
        <taxon>Balneolota</taxon>
        <taxon>Balneolia</taxon>
        <taxon>Balneolales</taxon>
        <taxon>Balneolaceae</taxon>
        <taxon>Fodinibius</taxon>
    </lineage>
</organism>
<feature type="transmembrane region" description="Helical" evidence="6">
    <location>
        <begin position="89"/>
        <end position="111"/>
    </location>
</feature>
<evidence type="ECO:0000256" key="3">
    <source>
        <dbReference type="ARBA" id="ARBA00022692"/>
    </source>
</evidence>
<evidence type="ECO:0000256" key="4">
    <source>
        <dbReference type="ARBA" id="ARBA00022989"/>
    </source>
</evidence>
<feature type="transmembrane region" description="Helical" evidence="6">
    <location>
        <begin position="429"/>
        <end position="450"/>
    </location>
</feature>
<protein>
    <submittedName>
        <fullName evidence="7">Sodium-dependent transporter</fullName>
    </submittedName>
</protein>
<feature type="transmembrane region" description="Helical" evidence="6">
    <location>
        <begin position="353"/>
        <end position="374"/>
    </location>
</feature>
<evidence type="ECO:0000313" key="7">
    <source>
        <dbReference type="EMBL" id="MCW9706349.1"/>
    </source>
</evidence>
<dbReference type="RefSeq" id="WP_265765054.1">
    <property type="nucleotide sequence ID" value="NZ_JAGGJA010000003.1"/>
</dbReference>
<comment type="subcellular location">
    <subcellularLocation>
        <location evidence="1">Membrane</location>
        <topology evidence="1">Multi-pass membrane protein</topology>
    </subcellularLocation>
</comment>
<keyword evidence="5 6" id="KW-0472">Membrane</keyword>
<feature type="transmembrane region" description="Helical" evidence="6">
    <location>
        <begin position="176"/>
        <end position="195"/>
    </location>
</feature>
<evidence type="ECO:0000256" key="2">
    <source>
        <dbReference type="ARBA" id="ARBA00022448"/>
    </source>
</evidence>
<comment type="caution">
    <text evidence="7">The sequence shown here is derived from an EMBL/GenBank/DDBJ whole genome shotgun (WGS) entry which is preliminary data.</text>
</comment>
<dbReference type="NCBIfam" id="NF037979">
    <property type="entry name" value="Na_transp"/>
    <property type="match status" value="1"/>
</dbReference>
<evidence type="ECO:0000256" key="1">
    <source>
        <dbReference type="ARBA" id="ARBA00004141"/>
    </source>
</evidence>
<dbReference type="InterPro" id="IPR037272">
    <property type="entry name" value="SNS_sf"/>
</dbReference>
<keyword evidence="2" id="KW-0813">Transport</keyword>
<dbReference type="PANTHER" id="PTHR42948:SF1">
    <property type="entry name" value="TRANSPORTER"/>
    <property type="match status" value="1"/>
</dbReference>
<keyword evidence="3 6" id="KW-0812">Transmembrane</keyword>
<dbReference type="InterPro" id="IPR047218">
    <property type="entry name" value="YocR/YhdH-like"/>
</dbReference>
<name>A0ABT3PKB2_9BACT</name>
<gene>
    <name evidence="7" type="ORF">J6I44_05765</name>
</gene>
<keyword evidence="4 6" id="KW-1133">Transmembrane helix</keyword>
<dbReference type="PANTHER" id="PTHR42948">
    <property type="entry name" value="TRANSPORTER"/>
    <property type="match status" value="1"/>
</dbReference>
<sequence length="452" mass="48098">MANSTTTARGNWNSKLGFVLAAAGSAVGLGNIWRFPTEAASNGGGAFLIIYLICCFLIGFPVMMAEITIGRKTGKNPVGAFKELGSNSFHALIGIWAVICGVMILSFYTVIAGWTISYVFEELFFAAGMTGWASWISDTSNGWLNALFSVAFMIGTISIIRGGVSEGIEKATKTLMPLLFGILILLIGYVVLQPGSSEGLAVYLQPDFSKITPQLIFAAMGQAFFSLSLGMGAIITYGSYLSPDEDIPQVAALVTGMDALVAFLAGLLILPAMYLAQANGIAIFEGGQLIAGPDLIFQVLPALFHGIGGTLGVIIGSVFFILLSMAALTSTISLLEVPVSYAIDEHQIPRRKAAMIIGLGILLISLVISFKVGLIGTFDFIFSQIGLPLGGILVCVFLAYSWKTSNAFKELERGHANFSQTVVGKSWKAFVMIICPVVILYNLLNALGWFSL</sequence>
<dbReference type="CDD" id="cd10336">
    <property type="entry name" value="SLC6sbd_Tyt1-Like"/>
    <property type="match status" value="1"/>
</dbReference>
<feature type="transmembrane region" description="Helical" evidence="6">
    <location>
        <begin position="143"/>
        <end position="164"/>
    </location>
</feature>
<dbReference type="InterPro" id="IPR000175">
    <property type="entry name" value="Na/ntran_symport"/>
</dbReference>
<evidence type="ECO:0000313" key="8">
    <source>
        <dbReference type="Proteomes" id="UP001207918"/>
    </source>
</evidence>
<evidence type="ECO:0000256" key="6">
    <source>
        <dbReference type="SAM" id="Phobius"/>
    </source>
</evidence>
<evidence type="ECO:0000256" key="5">
    <source>
        <dbReference type="ARBA" id="ARBA00023136"/>
    </source>
</evidence>
<dbReference type="EMBL" id="JAGGJA010000003">
    <property type="protein sequence ID" value="MCW9706349.1"/>
    <property type="molecule type" value="Genomic_DNA"/>
</dbReference>
<dbReference type="Pfam" id="PF00209">
    <property type="entry name" value="SNF"/>
    <property type="match status" value="2"/>
</dbReference>
<dbReference type="SUPFAM" id="SSF161070">
    <property type="entry name" value="SNF-like"/>
    <property type="match status" value="1"/>
</dbReference>
<feature type="transmembrane region" description="Helical" evidence="6">
    <location>
        <begin position="45"/>
        <end position="69"/>
    </location>
</feature>
<keyword evidence="8" id="KW-1185">Reference proteome</keyword>
<dbReference type="PROSITE" id="PS50267">
    <property type="entry name" value="NA_NEUROTRAN_SYMP_3"/>
    <property type="match status" value="1"/>
</dbReference>
<feature type="transmembrane region" description="Helical" evidence="6">
    <location>
        <begin position="215"/>
        <end position="238"/>
    </location>
</feature>
<proteinExistence type="predicted"/>
<feature type="transmembrane region" description="Helical" evidence="6">
    <location>
        <begin position="12"/>
        <end position="33"/>
    </location>
</feature>
<feature type="transmembrane region" description="Helical" evidence="6">
    <location>
        <begin position="380"/>
        <end position="400"/>
    </location>
</feature>
<accession>A0ABT3PKB2</accession>
<feature type="transmembrane region" description="Helical" evidence="6">
    <location>
        <begin position="250"/>
        <end position="275"/>
    </location>
</feature>
<reference evidence="7 8" key="1">
    <citation type="submission" date="2021-03" db="EMBL/GenBank/DDBJ databases">
        <title>Aliifodinibius sp. nov., a new bacterium isolated from saline soil.</title>
        <authorList>
            <person name="Galisteo C."/>
            <person name="De La Haba R."/>
            <person name="Sanchez-Porro C."/>
            <person name="Ventosa A."/>
        </authorList>
    </citation>
    <scope>NUCLEOTIDE SEQUENCE [LARGE SCALE GENOMIC DNA]</scope>
    <source>
        <strain evidence="7 8">1BSP15-2V2</strain>
    </source>
</reference>